<dbReference type="PROSITE" id="PS00478">
    <property type="entry name" value="LIM_DOMAIN_1"/>
    <property type="match status" value="2"/>
</dbReference>
<name>A0A0C7NDU1_9SACH</name>
<dbReference type="HOGENOM" id="CLU_016772_0_0_1"/>
<evidence type="ECO:0000256" key="2">
    <source>
        <dbReference type="ARBA" id="ARBA00022833"/>
    </source>
</evidence>
<dbReference type="CDD" id="cd09397">
    <property type="entry name" value="LIM1_UF1"/>
    <property type="match status" value="1"/>
</dbReference>
<dbReference type="SUPFAM" id="SSF57716">
    <property type="entry name" value="Glucocorticoid receptor-like (DNA-binding domain)"/>
    <property type="match status" value="1"/>
</dbReference>
<gene>
    <name evidence="6" type="ORF">LALA0_S09e04324g</name>
</gene>
<dbReference type="CDD" id="cd08368">
    <property type="entry name" value="LIM"/>
    <property type="match status" value="1"/>
</dbReference>
<feature type="compositionally biased region" description="Basic and acidic residues" evidence="4">
    <location>
        <begin position="128"/>
        <end position="139"/>
    </location>
</feature>
<reference evidence="6 7" key="1">
    <citation type="submission" date="2014-12" db="EMBL/GenBank/DDBJ databases">
        <authorList>
            <person name="Neuveglise Cecile"/>
        </authorList>
    </citation>
    <scope>NUCLEOTIDE SEQUENCE [LARGE SCALE GENOMIC DNA]</scope>
    <source>
        <strain evidence="6 7">CBS 12615</strain>
    </source>
</reference>
<dbReference type="Proteomes" id="UP000054304">
    <property type="component" value="Unassembled WGS sequence"/>
</dbReference>
<protein>
    <submittedName>
        <fullName evidence="6">LALA0S09e04324g1_1</fullName>
    </submittedName>
</protein>
<feature type="compositionally biased region" description="Basic and acidic residues" evidence="4">
    <location>
        <begin position="98"/>
        <end position="114"/>
    </location>
</feature>
<dbReference type="RefSeq" id="XP_022630081.1">
    <property type="nucleotide sequence ID" value="XM_022770774.1"/>
</dbReference>
<dbReference type="AlphaFoldDB" id="A0A0C7NDU1"/>
<dbReference type="STRING" id="1245769.A0A0C7NDU1"/>
<feature type="region of interest" description="Disordered" evidence="4">
    <location>
        <begin position="30"/>
        <end position="237"/>
    </location>
</feature>
<evidence type="ECO:0000256" key="1">
    <source>
        <dbReference type="ARBA" id="ARBA00022723"/>
    </source>
</evidence>
<feature type="compositionally biased region" description="Basic and acidic residues" evidence="4">
    <location>
        <begin position="579"/>
        <end position="590"/>
    </location>
</feature>
<dbReference type="EMBL" id="LN736368">
    <property type="protein sequence ID" value="CEP63869.1"/>
    <property type="molecule type" value="Genomic_DNA"/>
</dbReference>
<evidence type="ECO:0000313" key="6">
    <source>
        <dbReference type="EMBL" id="CEP63869.1"/>
    </source>
</evidence>
<evidence type="ECO:0000256" key="3">
    <source>
        <dbReference type="PROSITE-ProRule" id="PRU00125"/>
    </source>
</evidence>
<dbReference type="PROSITE" id="PS50023">
    <property type="entry name" value="LIM_DOMAIN_2"/>
    <property type="match status" value="1"/>
</dbReference>
<accession>A0A0C7NDU1</accession>
<feature type="compositionally biased region" description="Basic and acidic residues" evidence="4">
    <location>
        <begin position="30"/>
        <end position="41"/>
    </location>
</feature>
<keyword evidence="3" id="KW-0440">LIM domain</keyword>
<keyword evidence="2 3" id="KW-0862">Zinc</keyword>
<dbReference type="PANTHER" id="PTHR24216">
    <property type="entry name" value="PAXILLIN-RELATED"/>
    <property type="match status" value="1"/>
</dbReference>
<evidence type="ECO:0000256" key="4">
    <source>
        <dbReference type="SAM" id="MobiDB-lite"/>
    </source>
</evidence>
<dbReference type="GO" id="GO:0030695">
    <property type="term" value="F:GTPase regulator activity"/>
    <property type="evidence" value="ECO:0007669"/>
    <property type="project" value="UniProtKB-ARBA"/>
</dbReference>
<proteinExistence type="predicted"/>
<dbReference type="InterPro" id="IPR001781">
    <property type="entry name" value="Znf_LIM"/>
</dbReference>
<organism evidence="6 7">
    <name type="scientific">Lachancea lanzarotensis</name>
    <dbReference type="NCBI Taxonomy" id="1245769"/>
    <lineage>
        <taxon>Eukaryota</taxon>
        <taxon>Fungi</taxon>
        <taxon>Dikarya</taxon>
        <taxon>Ascomycota</taxon>
        <taxon>Saccharomycotina</taxon>
        <taxon>Saccharomycetes</taxon>
        <taxon>Saccharomycetales</taxon>
        <taxon>Saccharomycetaceae</taxon>
        <taxon>Lachancea</taxon>
    </lineage>
</organism>
<keyword evidence="1 3" id="KW-0479">Metal-binding</keyword>
<keyword evidence="7" id="KW-1185">Reference proteome</keyword>
<dbReference type="GO" id="GO:0046872">
    <property type="term" value="F:metal ion binding"/>
    <property type="evidence" value="ECO:0007669"/>
    <property type="project" value="UniProtKB-KW"/>
</dbReference>
<evidence type="ECO:0000259" key="5">
    <source>
        <dbReference type="PROSITE" id="PS50023"/>
    </source>
</evidence>
<sequence length="770" mass="86206">MQGSIYSSPFPALNPRVRYKTALERAGFDVYHNRTQREREPNGPNGPYMNQRHVSEGGGSPFGVHSEPSLAPAQQNNRNRAVSAREAQPASYSWKTPDLPHEHFSSPQFHDLERTGLPGRDFASQSRLADHNDRSKEDNGVDQAMNMASNGSVKSRASRQSGAIRQRDSSVFDFEHKRTSVDPVEKSFLQLTQTSNESDRSSQERGFTPYEVDSATSAAVSDDDFEDAHSQSVSTGEVPGMAKWRSIMRYSEATHEPVKAAIPEDHELNATPNSKRLSESSISFTPVAELHVRLSPQKPPSTVPVISVTNEDEKYTSSSQSDVDDLGNTDERSLKSLDIEPEHSLISPVQQSPQQPHQSEKEAFQLIQEEIEEMEDDFDPSSTLKSSLQVERLLAQLDNTSTNRNLAVGSPRPELGSRFKKSSAYLSGFVPATVSTDIDDALQPNPILQNEARSDELSQDNALKFEPQTLRVKTERIISPLQNNSPHDPDASRGTEVLEDSALKYKPQTINVQTERTIAALQTDSPQDSDGSPMFFKFRQDLGPTRRVSSDGEAADAYPDALRPSERLEQSLQTPVSLRQRDVNAIKKEVAGSGNKDASDASVPRTAGETKLHSHKFPPGQGPCRACGLEVKSKSIFSKKENELSGQWHRPCFRCIKCDVKFSKHVPCYILDDDPYCQLHYHTANNSICQICYKFIEGECLENDRDERFHAACLRCFRCQEFIREDYYLFNNELPLCYNHDIDALKLEALSEFGDTTTISKRRTRIVNFS</sequence>
<dbReference type="OrthoDB" id="1112565at2759"/>
<dbReference type="Pfam" id="PF00412">
    <property type="entry name" value="LIM"/>
    <property type="match status" value="2"/>
</dbReference>
<dbReference type="GeneID" id="34687390"/>
<dbReference type="Gene3D" id="2.10.110.10">
    <property type="entry name" value="Cysteine Rich Protein"/>
    <property type="match status" value="2"/>
</dbReference>
<feature type="domain" description="LIM zinc-binding" evidence="5">
    <location>
        <begin position="622"/>
        <end position="687"/>
    </location>
</feature>
<feature type="compositionally biased region" description="Basic and acidic residues" evidence="4">
    <location>
        <begin position="165"/>
        <end position="185"/>
    </location>
</feature>
<evidence type="ECO:0000313" key="7">
    <source>
        <dbReference type="Proteomes" id="UP000054304"/>
    </source>
</evidence>
<dbReference type="SMART" id="SM00132">
    <property type="entry name" value="LIM"/>
    <property type="match status" value="2"/>
</dbReference>
<feature type="compositionally biased region" description="Polar residues" evidence="4">
    <location>
        <begin position="146"/>
        <end position="163"/>
    </location>
</feature>
<dbReference type="PANTHER" id="PTHR24216:SF65">
    <property type="entry name" value="PAXILLIN-LIKE PROTEIN 1"/>
    <property type="match status" value="1"/>
</dbReference>
<feature type="region of interest" description="Disordered" evidence="4">
    <location>
        <begin position="543"/>
        <end position="615"/>
    </location>
</feature>
<feature type="region of interest" description="Disordered" evidence="4">
    <location>
        <begin position="295"/>
        <end position="329"/>
    </location>
</feature>